<dbReference type="SUPFAM" id="SSF53927">
    <property type="entry name" value="Cytidine deaminase-like"/>
    <property type="match status" value="1"/>
</dbReference>
<dbReference type="CDD" id="cd01284">
    <property type="entry name" value="Riboflavin_deaminase-reductase"/>
    <property type="match status" value="1"/>
</dbReference>
<proteinExistence type="predicted"/>
<keyword evidence="4" id="KW-0560">Oxidoreductase</keyword>
<organism evidence="4 5">
    <name type="scientific">Leucobacter aridicollis</name>
    <dbReference type="NCBI Taxonomy" id="283878"/>
    <lineage>
        <taxon>Bacteria</taxon>
        <taxon>Bacillati</taxon>
        <taxon>Actinomycetota</taxon>
        <taxon>Actinomycetes</taxon>
        <taxon>Micrococcales</taxon>
        <taxon>Microbacteriaceae</taxon>
        <taxon>Leucobacter</taxon>
    </lineage>
</organism>
<evidence type="ECO:0000259" key="3">
    <source>
        <dbReference type="PROSITE" id="PS51747"/>
    </source>
</evidence>
<dbReference type="GO" id="GO:0008270">
    <property type="term" value="F:zinc ion binding"/>
    <property type="evidence" value="ECO:0007669"/>
    <property type="project" value="InterPro"/>
</dbReference>
<sequence length="159" mass="15913">MPAAHALSPQVIEAAMRRGLVLAERGPADNENPQVGCVILDRTGTTVAEGWHEGAGTPHAEVMALAGLPADVDAAGLTAVVTLEPCNHTGRTGPCAQALLARGIGAVAYGLSDPGAASSGGGETLRAAGVTVTGGVLAAEVRAFLAPWLARQAEAHHDD</sequence>
<dbReference type="PANTHER" id="PTHR11079:SF162">
    <property type="entry name" value="RIBOFLAVIN BIOSYNTHESIS PROTEIN PYRD, CHLOROPLASTIC"/>
    <property type="match status" value="1"/>
</dbReference>
<dbReference type="AlphaFoldDB" id="A0A852QZN7"/>
<dbReference type="EMBL" id="JACCBD010000001">
    <property type="protein sequence ID" value="NYD27923.1"/>
    <property type="molecule type" value="Genomic_DNA"/>
</dbReference>
<dbReference type="InterPro" id="IPR002125">
    <property type="entry name" value="CMP_dCMP_dom"/>
</dbReference>
<evidence type="ECO:0000256" key="1">
    <source>
        <dbReference type="ARBA" id="ARBA00022723"/>
    </source>
</evidence>
<dbReference type="EC" id="1.1.1.193" evidence="4"/>
<dbReference type="InterPro" id="IPR016193">
    <property type="entry name" value="Cytidine_deaminase-like"/>
</dbReference>
<comment type="caution">
    <text evidence="4">The sequence shown here is derived from an EMBL/GenBank/DDBJ whole genome shotgun (WGS) entry which is preliminary data.</text>
</comment>
<keyword evidence="5" id="KW-1185">Reference proteome</keyword>
<name>A0A852QZN7_9MICO</name>
<dbReference type="PROSITE" id="PS51747">
    <property type="entry name" value="CYT_DCMP_DEAMINASES_2"/>
    <property type="match status" value="1"/>
</dbReference>
<reference evidence="4 5" key="1">
    <citation type="submission" date="2020-07" db="EMBL/GenBank/DDBJ databases">
        <title>Sequencing the genomes of 1000 actinobacteria strains.</title>
        <authorList>
            <person name="Klenk H.-P."/>
        </authorList>
    </citation>
    <scope>NUCLEOTIDE SEQUENCE [LARGE SCALE GENOMIC DNA]</scope>
    <source>
        <strain evidence="4 5">DSM 17380</strain>
    </source>
</reference>
<dbReference type="GO" id="GO:0008703">
    <property type="term" value="F:5-amino-6-(5-phosphoribosylamino)uracil reductase activity"/>
    <property type="evidence" value="ECO:0007669"/>
    <property type="project" value="UniProtKB-EC"/>
</dbReference>
<dbReference type="EC" id="3.5.4.26" evidence="4"/>
<feature type="domain" description="CMP/dCMP-type deaminase" evidence="3">
    <location>
        <begin position="10"/>
        <end position="132"/>
    </location>
</feature>
<keyword evidence="4" id="KW-0378">Hydrolase</keyword>
<dbReference type="InterPro" id="IPR016192">
    <property type="entry name" value="APOBEC/CMP_deaminase_Zn-bd"/>
</dbReference>
<evidence type="ECO:0000256" key="2">
    <source>
        <dbReference type="ARBA" id="ARBA00022833"/>
    </source>
</evidence>
<dbReference type="GO" id="GO:0008835">
    <property type="term" value="F:diaminohydroxyphosphoribosylaminopyrimidine deaminase activity"/>
    <property type="evidence" value="ECO:0007669"/>
    <property type="project" value="UniProtKB-EC"/>
</dbReference>
<dbReference type="Pfam" id="PF00383">
    <property type="entry name" value="dCMP_cyt_deam_1"/>
    <property type="match status" value="1"/>
</dbReference>
<evidence type="ECO:0000313" key="5">
    <source>
        <dbReference type="Proteomes" id="UP000586095"/>
    </source>
</evidence>
<keyword evidence="2" id="KW-0862">Zinc</keyword>
<keyword evidence="1" id="KW-0479">Metal-binding</keyword>
<gene>
    <name evidence="4" type="ORF">BJ960_002726</name>
</gene>
<dbReference type="PANTHER" id="PTHR11079">
    <property type="entry name" value="CYTOSINE DEAMINASE FAMILY MEMBER"/>
    <property type="match status" value="1"/>
</dbReference>
<dbReference type="Gene3D" id="3.40.140.10">
    <property type="entry name" value="Cytidine Deaminase, domain 2"/>
    <property type="match status" value="1"/>
</dbReference>
<evidence type="ECO:0000313" key="4">
    <source>
        <dbReference type="EMBL" id="NYD27923.1"/>
    </source>
</evidence>
<dbReference type="PROSITE" id="PS00903">
    <property type="entry name" value="CYT_DCMP_DEAMINASES_1"/>
    <property type="match status" value="1"/>
</dbReference>
<dbReference type="Proteomes" id="UP000586095">
    <property type="component" value="Unassembled WGS sequence"/>
</dbReference>
<accession>A0A852QZN7</accession>
<protein>
    <submittedName>
        <fullName evidence="4">Diaminohydroxyphosphoribosylaminopyrimidine deaminase/5-amino-6-(5-phosphoribosylamino)uracil reductase</fullName>
        <ecNumber evidence="4">1.1.1.193</ecNumber>
        <ecNumber evidence="4">3.5.4.26</ecNumber>
    </submittedName>
</protein>